<dbReference type="Pfam" id="PF02811">
    <property type="entry name" value="PHP"/>
    <property type="match status" value="1"/>
</dbReference>
<accession>K9DN26</accession>
<keyword evidence="5" id="KW-0239">DNA-directed DNA polymerase</keyword>
<dbReference type="SMART" id="SM00481">
    <property type="entry name" value="POLIIIAc"/>
    <property type="match status" value="1"/>
</dbReference>
<keyword evidence="9" id="KW-1185">Reference proteome</keyword>
<sequence length="954" mass="107703">MNGSMGFCDLHSHSDYSIFDAFAKLDDKIQRAKELGYTALAMTEHGTTTGLMEHYLKCQKAGLKPILGYEGYFSFEPDIKAGNTYHILLLAKDLTGYKNLMKLATYGTEHFYKKPRIGFDILRECSEGIICSTACIGGILGCENPDEIIEEMVDIFGEDFYLEIQPHDFPEQHEYNKKVLALSDKHNIKTIITGDSHYVWKEDAEVHRQWLGLGENDEYYKSGDYYMMSVEEMQEKLPFDITPYVKNALEVIEKCNVVIPLGEHNYPVFDVESPEMYIRERCREGWRKKGIGKLVNKDTYGKQVNHELQVLEQCGYMNYLCIIDNMLQWCKSQGIPTGIARGSVAGSTIAYLMDITDVDPIKYNLVFERFANPERVTDCDIDCDVASDRRDEVINYIKEKYGEVFQIRTISYISDKSAVQRAGQALGLPPSEIDKISTSINSVEEVKNKELKGLAKKFMGHIQSYGKHASAVVVFPKEVTNWCAVEKAKDDVVAAQDYHLLEKQGIMKLDILGLETLSIINNTLERICKDINLSTIDYEDKKTGDMLRAGFTDGCFQIESQTMTNIIKDINTKTVEDIIATVALGRPGVLDAGMDQTFIKRRQGLETVKYLHPKLEPILKDTEGVILYQEQIMQIAQVLCGYSYGKADNIRRIIGRKVVDEMQPVIDEMIDAGVNNGIDKDTMTKITDEIVTFANYGFNRGHSAAYGITAWRTAWLKAHYPTEFFASLFDSVASDKPKLASHIVAAKKLGIEVLPPDIMEGKQNCVCQGKTVILGFNCIASVGNTLIKNEDFSTPKEWLEKNSKVNKKALQNLIGSGAFDNYGVESRYELFEYVEWLKDKRKSKGEFKFTGEEGESYGNLEFNTIGYSFTDIFSEYDLGMVDGVRNFAVMVSKVKAHKTRKGKPMAFVKGLTQTGVSELVIFDKDFSVLEKGKVYIMRLDGTIIKDFMIAKKGA</sequence>
<dbReference type="InterPro" id="IPR004805">
    <property type="entry name" value="DnaE2/DnaE/PolC"/>
</dbReference>
<evidence type="ECO:0000256" key="5">
    <source>
        <dbReference type="ARBA" id="ARBA00022932"/>
    </source>
</evidence>
<dbReference type="OrthoDB" id="9803237at2"/>
<comment type="caution">
    <text evidence="8">The sequence shown here is derived from an EMBL/GenBank/DDBJ whole genome shotgun (WGS) entry which is preliminary data.</text>
</comment>
<dbReference type="PANTHER" id="PTHR32294:SF0">
    <property type="entry name" value="DNA POLYMERASE III SUBUNIT ALPHA"/>
    <property type="match status" value="1"/>
</dbReference>
<dbReference type="InterPro" id="IPR016195">
    <property type="entry name" value="Pol/histidinol_Pase-like"/>
</dbReference>
<dbReference type="CDD" id="cd04485">
    <property type="entry name" value="DnaE_OBF"/>
    <property type="match status" value="1"/>
</dbReference>
<proteinExistence type="predicted"/>
<dbReference type="InterPro" id="IPR011708">
    <property type="entry name" value="DNA_pol3_alpha_NTPase_dom"/>
</dbReference>
<dbReference type="RefSeq" id="WP_006555477.1">
    <property type="nucleotide sequence ID" value="NZ_JH992936.1"/>
</dbReference>
<evidence type="ECO:0000259" key="7">
    <source>
        <dbReference type="SMART" id="SM00481"/>
    </source>
</evidence>
<dbReference type="GO" id="GO:0008408">
    <property type="term" value="F:3'-5' exonuclease activity"/>
    <property type="evidence" value="ECO:0007669"/>
    <property type="project" value="InterPro"/>
</dbReference>
<evidence type="ECO:0000313" key="9">
    <source>
        <dbReference type="Proteomes" id="UP000009891"/>
    </source>
</evidence>
<evidence type="ECO:0000256" key="3">
    <source>
        <dbReference type="ARBA" id="ARBA00022695"/>
    </source>
</evidence>
<dbReference type="EC" id="2.7.7.7" evidence="1"/>
<evidence type="ECO:0000256" key="1">
    <source>
        <dbReference type="ARBA" id="ARBA00012417"/>
    </source>
</evidence>
<dbReference type="PATRIC" id="fig|883156.3.peg.561"/>
<dbReference type="STRING" id="883156.HMPREF9282_00577"/>
<comment type="catalytic activity">
    <reaction evidence="6">
        <text>DNA(n) + a 2'-deoxyribonucleoside 5'-triphosphate = DNA(n+1) + diphosphate</text>
        <dbReference type="Rhea" id="RHEA:22508"/>
        <dbReference type="Rhea" id="RHEA-COMP:17339"/>
        <dbReference type="Rhea" id="RHEA-COMP:17340"/>
        <dbReference type="ChEBI" id="CHEBI:33019"/>
        <dbReference type="ChEBI" id="CHEBI:61560"/>
        <dbReference type="ChEBI" id="CHEBI:173112"/>
        <dbReference type="EC" id="2.7.7.7"/>
    </reaction>
</comment>
<dbReference type="InterPro" id="IPR003141">
    <property type="entry name" value="Pol/His_phosphatase_N"/>
</dbReference>
<evidence type="ECO:0000313" key="8">
    <source>
        <dbReference type="EMBL" id="EKU78780.1"/>
    </source>
</evidence>
<dbReference type="SUPFAM" id="SSF89550">
    <property type="entry name" value="PHP domain-like"/>
    <property type="match status" value="1"/>
</dbReference>
<dbReference type="Gene3D" id="3.20.20.140">
    <property type="entry name" value="Metal-dependent hydrolases"/>
    <property type="match status" value="1"/>
</dbReference>
<dbReference type="GO" id="GO:0003887">
    <property type="term" value="F:DNA-directed DNA polymerase activity"/>
    <property type="evidence" value="ECO:0007669"/>
    <property type="project" value="UniProtKB-KW"/>
</dbReference>
<dbReference type="NCBIfam" id="TIGR00594">
    <property type="entry name" value="polc"/>
    <property type="match status" value="1"/>
</dbReference>
<evidence type="ECO:0000256" key="2">
    <source>
        <dbReference type="ARBA" id="ARBA00022679"/>
    </source>
</evidence>
<keyword evidence="2" id="KW-0808">Transferase</keyword>
<keyword evidence="4" id="KW-0235">DNA replication</keyword>
<dbReference type="eggNOG" id="COG0587">
    <property type="taxonomic scope" value="Bacteria"/>
</dbReference>
<organism evidence="8 9">
    <name type="scientific">Veillonella seminalis ACS-216-V-Col6b</name>
    <dbReference type="NCBI Taxonomy" id="883156"/>
    <lineage>
        <taxon>Bacteria</taxon>
        <taxon>Bacillati</taxon>
        <taxon>Bacillota</taxon>
        <taxon>Negativicutes</taxon>
        <taxon>Veillonellales</taxon>
        <taxon>Veillonellaceae</taxon>
        <taxon>Veillonella</taxon>
    </lineage>
</organism>
<gene>
    <name evidence="8" type="ORF">HMPREF9282_00577</name>
</gene>
<evidence type="ECO:0000256" key="4">
    <source>
        <dbReference type="ARBA" id="ARBA00022705"/>
    </source>
</evidence>
<name>K9DN26_9FIRM</name>
<dbReference type="InterPro" id="IPR040982">
    <property type="entry name" value="DNA_pol3_finger"/>
</dbReference>
<dbReference type="Pfam" id="PF07733">
    <property type="entry name" value="DNA_pol3_alpha"/>
    <property type="match status" value="1"/>
</dbReference>
<dbReference type="PANTHER" id="PTHR32294">
    <property type="entry name" value="DNA POLYMERASE III SUBUNIT ALPHA"/>
    <property type="match status" value="1"/>
</dbReference>
<dbReference type="InterPro" id="IPR004013">
    <property type="entry name" value="PHP_dom"/>
</dbReference>
<dbReference type="GO" id="GO:0006260">
    <property type="term" value="P:DNA replication"/>
    <property type="evidence" value="ECO:0007669"/>
    <property type="project" value="UniProtKB-KW"/>
</dbReference>
<dbReference type="EMBL" id="AHAF01000003">
    <property type="protein sequence ID" value="EKU78780.1"/>
    <property type="molecule type" value="Genomic_DNA"/>
</dbReference>
<feature type="domain" description="Polymerase/histidinol phosphatase N-terminal" evidence="7">
    <location>
        <begin position="8"/>
        <end position="75"/>
    </location>
</feature>
<protein>
    <recommendedName>
        <fullName evidence="1">DNA-directed DNA polymerase</fullName>
        <ecNumber evidence="1">2.7.7.7</ecNumber>
    </recommendedName>
</protein>
<dbReference type="Pfam" id="PF14579">
    <property type="entry name" value="HHH_6"/>
    <property type="match status" value="1"/>
</dbReference>
<reference evidence="8 9" key="1">
    <citation type="submission" date="2012-09" db="EMBL/GenBank/DDBJ databases">
        <title>The Genome Sequence of Veillonella ratti ACS-216-V-COL6B.</title>
        <authorList>
            <consortium name="The Broad Institute Genome Sequencing Platform"/>
            <person name="Earl A."/>
            <person name="Ward D."/>
            <person name="Feldgarden M."/>
            <person name="Gevers D."/>
            <person name="Saerens B."/>
            <person name="Vaneechoutte M."/>
            <person name="Walker B."/>
            <person name="Young S.K."/>
            <person name="Zeng Q."/>
            <person name="Gargeya S."/>
            <person name="Fitzgerald M."/>
            <person name="Haas B."/>
            <person name="Abouelleil A."/>
            <person name="Alvarado L."/>
            <person name="Arachchi H.M."/>
            <person name="Berlin A."/>
            <person name="Chapman S.B."/>
            <person name="Goldberg J."/>
            <person name="Griggs A."/>
            <person name="Gujja S."/>
            <person name="Hansen M."/>
            <person name="Howarth C."/>
            <person name="Imamovic A."/>
            <person name="Larimer J."/>
            <person name="McCowen C."/>
            <person name="Montmayeur A."/>
            <person name="Murphy C."/>
            <person name="Neiman D."/>
            <person name="Pearson M."/>
            <person name="Priest M."/>
            <person name="Roberts A."/>
            <person name="Saif S."/>
            <person name="Shea T."/>
            <person name="Sisk P."/>
            <person name="Sykes S."/>
            <person name="Wortman J."/>
            <person name="Nusbaum C."/>
            <person name="Birren B."/>
        </authorList>
    </citation>
    <scope>NUCLEOTIDE SEQUENCE [LARGE SCALE GENOMIC DNA]</scope>
    <source>
        <strain evidence="8 9">ACS-216-V-Col6b</strain>
    </source>
</reference>
<keyword evidence="3" id="KW-0548">Nucleotidyltransferase</keyword>
<dbReference type="InterPro" id="IPR029460">
    <property type="entry name" value="DNAPol_HHH"/>
</dbReference>
<dbReference type="AlphaFoldDB" id="K9DN26"/>
<dbReference type="Proteomes" id="UP000009891">
    <property type="component" value="Unassembled WGS sequence"/>
</dbReference>
<dbReference type="Gene3D" id="1.10.150.870">
    <property type="match status" value="1"/>
</dbReference>
<evidence type="ECO:0000256" key="6">
    <source>
        <dbReference type="ARBA" id="ARBA00049244"/>
    </source>
</evidence>
<dbReference type="Pfam" id="PF17657">
    <property type="entry name" value="DNA_pol3_finger"/>
    <property type="match status" value="1"/>
</dbReference>
<dbReference type="HOGENOM" id="CLU_001600_0_1_9"/>